<evidence type="ECO:0000313" key="6">
    <source>
        <dbReference type="EMBL" id="OIQ64898.1"/>
    </source>
</evidence>
<dbReference type="PANTHER" id="PTHR45663">
    <property type="entry name" value="GEO12009P1"/>
    <property type="match status" value="1"/>
</dbReference>
<dbReference type="CDD" id="cd02947">
    <property type="entry name" value="TRX_family"/>
    <property type="match status" value="1"/>
</dbReference>
<evidence type="ECO:0000256" key="4">
    <source>
        <dbReference type="ARBA" id="ARBA00023284"/>
    </source>
</evidence>
<dbReference type="InterPro" id="IPR017937">
    <property type="entry name" value="Thioredoxin_CS"/>
</dbReference>
<name>A0A1J5P1F3_9ZZZZ</name>
<dbReference type="InterPro" id="IPR013766">
    <property type="entry name" value="Thioredoxin_domain"/>
</dbReference>
<evidence type="ECO:0000256" key="3">
    <source>
        <dbReference type="ARBA" id="ARBA00023157"/>
    </source>
</evidence>
<dbReference type="InterPro" id="IPR005746">
    <property type="entry name" value="Thioredoxin"/>
</dbReference>
<dbReference type="PROSITE" id="PS00194">
    <property type="entry name" value="THIOREDOXIN_1"/>
    <property type="match status" value="1"/>
</dbReference>
<evidence type="ECO:0000259" key="5">
    <source>
        <dbReference type="PROSITE" id="PS51352"/>
    </source>
</evidence>
<keyword evidence="3" id="KW-1015">Disulfide bond</keyword>
<dbReference type="EMBL" id="MLJW01007750">
    <property type="protein sequence ID" value="OIQ64898.1"/>
    <property type="molecule type" value="Genomic_DNA"/>
</dbReference>
<dbReference type="GO" id="GO:0045454">
    <property type="term" value="P:cell redox homeostasis"/>
    <property type="evidence" value="ECO:0007669"/>
    <property type="project" value="TreeGrafter"/>
</dbReference>
<evidence type="ECO:0000256" key="2">
    <source>
        <dbReference type="ARBA" id="ARBA00022982"/>
    </source>
</evidence>
<dbReference type="PIRSF" id="PIRSF000077">
    <property type="entry name" value="Thioredoxin"/>
    <property type="match status" value="1"/>
</dbReference>
<dbReference type="SUPFAM" id="SSF52833">
    <property type="entry name" value="Thioredoxin-like"/>
    <property type="match status" value="1"/>
</dbReference>
<keyword evidence="2" id="KW-0249">Electron transport</keyword>
<organism evidence="6">
    <name type="scientific">mine drainage metagenome</name>
    <dbReference type="NCBI Taxonomy" id="410659"/>
    <lineage>
        <taxon>unclassified sequences</taxon>
        <taxon>metagenomes</taxon>
        <taxon>ecological metagenomes</taxon>
    </lineage>
</organism>
<dbReference type="PANTHER" id="PTHR45663:SF11">
    <property type="entry name" value="GEO12009P1"/>
    <property type="match status" value="1"/>
</dbReference>
<dbReference type="Pfam" id="PF00085">
    <property type="entry name" value="Thioredoxin"/>
    <property type="match status" value="1"/>
</dbReference>
<dbReference type="GO" id="GO:0005829">
    <property type="term" value="C:cytosol"/>
    <property type="evidence" value="ECO:0007669"/>
    <property type="project" value="TreeGrafter"/>
</dbReference>
<reference evidence="6" key="1">
    <citation type="submission" date="2016-10" db="EMBL/GenBank/DDBJ databases">
        <title>Sequence of Gallionella enrichment culture.</title>
        <authorList>
            <person name="Poehlein A."/>
            <person name="Muehling M."/>
            <person name="Daniel R."/>
        </authorList>
    </citation>
    <scope>NUCLEOTIDE SEQUENCE</scope>
</reference>
<dbReference type="InterPro" id="IPR036249">
    <property type="entry name" value="Thioredoxin-like_sf"/>
</dbReference>
<dbReference type="Gene3D" id="3.40.30.10">
    <property type="entry name" value="Glutaredoxin"/>
    <property type="match status" value="1"/>
</dbReference>
<accession>A0A1J5P1F3</accession>
<dbReference type="PROSITE" id="PS51352">
    <property type="entry name" value="THIOREDOXIN_2"/>
    <property type="match status" value="1"/>
</dbReference>
<keyword evidence="4" id="KW-0676">Redox-active center</keyword>
<comment type="caution">
    <text evidence="6">The sequence shown here is derived from an EMBL/GenBank/DDBJ whole genome shotgun (WGS) entry which is preliminary data.</text>
</comment>
<dbReference type="AlphaFoldDB" id="A0A1J5P1F3"/>
<dbReference type="GO" id="GO:0015035">
    <property type="term" value="F:protein-disulfide reductase activity"/>
    <property type="evidence" value="ECO:0007669"/>
    <property type="project" value="InterPro"/>
</dbReference>
<sequence>MSDLVRSLSDATFEEAVAAGVSLVDFWAPWCAPCREVSPRVDQAAEAFKGQVAFYRVNVDDNPKTSEAYDILSMPTLLLMKNGKPMDKVIGALSRTELEAFIQQAL</sequence>
<dbReference type="PRINTS" id="PR00421">
    <property type="entry name" value="THIOREDOXIN"/>
</dbReference>
<dbReference type="FunFam" id="3.40.30.10:FF:000001">
    <property type="entry name" value="Thioredoxin"/>
    <property type="match status" value="1"/>
</dbReference>
<dbReference type="NCBIfam" id="TIGR01068">
    <property type="entry name" value="thioredoxin"/>
    <property type="match status" value="1"/>
</dbReference>
<gene>
    <name evidence="6" type="primary">trxA_36</name>
    <name evidence="6" type="ORF">GALL_535520</name>
</gene>
<protein>
    <submittedName>
        <fullName evidence="6">Thioredoxin</fullName>
    </submittedName>
</protein>
<proteinExistence type="predicted"/>
<feature type="domain" description="Thioredoxin" evidence="5">
    <location>
        <begin position="1"/>
        <end position="106"/>
    </location>
</feature>
<evidence type="ECO:0000256" key="1">
    <source>
        <dbReference type="ARBA" id="ARBA00022448"/>
    </source>
</evidence>
<keyword evidence="1" id="KW-0813">Transport</keyword>